<proteinExistence type="predicted"/>
<dbReference type="WBParaSite" id="OFLC_0000842701-mRNA-1">
    <property type="protein sequence ID" value="OFLC_0000842701-mRNA-1"/>
    <property type="gene ID" value="OFLC_0000842701"/>
</dbReference>
<keyword evidence="2" id="KW-1185">Reference proteome</keyword>
<evidence type="ECO:0000313" key="2">
    <source>
        <dbReference type="Proteomes" id="UP000267606"/>
    </source>
</evidence>
<dbReference type="AlphaFoldDB" id="A0A183HLR6"/>
<dbReference type="Proteomes" id="UP000267606">
    <property type="component" value="Unassembled WGS sequence"/>
</dbReference>
<accession>A0A183HLR6</accession>
<sequence>MDYVVGHNEGCCIAVDDFKATEKGQLSVIKGQRLEVKFCVCLYVYG</sequence>
<evidence type="ECO:0000313" key="1">
    <source>
        <dbReference type="EMBL" id="VDO55604.1"/>
    </source>
</evidence>
<reference evidence="3" key="1">
    <citation type="submission" date="2016-06" db="UniProtKB">
        <authorList>
            <consortium name="WormBaseParasite"/>
        </authorList>
    </citation>
    <scope>IDENTIFICATION</scope>
</reference>
<protein>
    <submittedName>
        <fullName evidence="1 3">Uncharacterized protein</fullName>
    </submittedName>
</protein>
<organism evidence="3">
    <name type="scientific">Onchocerca flexuosa</name>
    <dbReference type="NCBI Taxonomy" id="387005"/>
    <lineage>
        <taxon>Eukaryota</taxon>
        <taxon>Metazoa</taxon>
        <taxon>Ecdysozoa</taxon>
        <taxon>Nematoda</taxon>
        <taxon>Chromadorea</taxon>
        <taxon>Rhabditida</taxon>
        <taxon>Spirurina</taxon>
        <taxon>Spiruromorpha</taxon>
        <taxon>Filarioidea</taxon>
        <taxon>Onchocercidae</taxon>
        <taxon>Onchocerca</taxon>
    </lineage>
</organism>
<reference evidence="1 2" key="2">
    <citation type="submission" date="2018-11" db="EMBL/GenBank/DDBJ databases">
        <authorList>
            <consortium name="Pathogen Informatics"/>
        </authorList>
    </citation>
    <scope>NUCLEOTIDE SEQUENCE [LARGE SCALE GENOMIC DNA]</scope>
</reference>
<evidence type="ECO:0000313" key="3">
    <source>
        <dbReference type="WBParaSite" id="OFLC_0000842701-mRNA-1"/>
    </source>
</evidence>
<name>A0A183HLR6_9BILA</name>
<gene>
    <name evidence="1" type="ORF">OFLC_LOCUS8429</name>
</gene>
<dbReference type="EMBL" id="UZAJ01009524">
    <property type="protein sequence ID" value="VDO55604.1"/>
    <property type="molecule type" value="Genomic_DNA"/>
</dbReference>